<protein>
    <submittedName>
        <fullName evidence="4">Cytochrome P450</fullName>
    </submittedName>
</protein>
<dbReference type="PRINTS" id="PR00359">
    <property type="entry name" value="BP450"/>
</dbReference>
<dbReference type="CDD" id="cd11033">
    <property type="entry name" value="CYP142-like"/>
    <property type="match status" value="1"/>
</dbReference>
<gene>
    <name evidence="4" type="ORF">HNQ57_003289</name>
</gene>
<dbReference type="PANTHER" id="PTHR46696:SF1">
    <property type="entry name" value="CYTOCHROME P450 YJIB-RELATED"/>
    <property type="match status" value="1"/>
</dbReference>
<dbReference type="GO" id="GO:0004497">
    <property type="term" value="F:monooxygenase activity"/>
    <property type="evidence" value="ECO:0007669"/>
    <property type="project" value="UniProtKB-KW"/>
</dbReference>
<sequence>MNQTKKLLEAFDVPLAKIDVSDPLLYQQDAWRPFFKRLREEAPVHYLDQSPFGPFWSVTKFADIVAVDSNHRDFSSEPIITLGDQPEDLAIENFIAMDPPKHDEHRAAVQSAVSPKNLSDMESQIRARAVKILESLPVGETFDWVDKVSIEYTTQMLVTLFDFPFESRHKLTYWSDLVTGDPGMTGGTCSEEERKAGLMDCIATFASLWEKRKQEGSKDKFDLISLLQSNPNTANMIDNPMQFLGTLALLIVGGNDTTRNSSTGGVLALNENPVEYNKLRNNPSLISSMVPEIIRWQTPLTYMRRVATRDVELGGELIKKGDKVVMWYISGNRDESVIEKADDFIIDRKNPRHHLSFGFGVHRCMGNRLAEMQLRILWEEILQRFSFVEVVGSPERVHSNIVRGYSSLPVKLHPL</sequence>
<dbReference type="RefSeq" id="WP_184464737.1">
    <property type="nucleotide sequence ID" value="NZ_JACHHW010000012.1"/>
</dbReference>
<dbReference type="PROSITE" id="PS00086">
    <property type="entry name" value="CYTOCHROME_P450"/>
    <property type="match status" value="1"/>
</dbReference>
<dbReference type="InterPro" id="IPR036396">
    <property type="entry name" value="Cyt_P450_sf"/>
</dbReference>
<dbReference type="InterPro" id="IPR002397">
    <property type="entry name" value="Cyt_P450_B"/>
</dbReference>
<dbReference type="GO" id="GO:0016705">
    <property type="term" value="F:oxidoreductase activity, acting on paired donors, with incorporation or reduction of molecular oxygen"/>
    <property type="evidence" value="ECO:0007669"/>
    <property type="project" value="InterPro"/>
</dbReference>
<keyword evidence="3" id="KW-0479">Metal-binding</keyword>
<comment type="caution">
    <text evidence="4">The sequence shown here is derived from an EMBL/GenBank/DDBJ whole genome shotgun (WGS) entry which is preliminary data.</text>
</comment>
<dbReference type="GO" id="GO:0005506">
    <property type="term" value="F:iron ion binding"/>
    <property type="evidence" value="ECO:0007669"/>
    <property type="project" value="InterPro"/>
</dbReference>
<dbReference type="GO" id="GO:0020037">
    <property type="term" value="F:heme binding"/>
    <property type="evidence" value="ECO:0007669"/>
    <property type="project" value="InterPro"/>
</dbReference>
<dbReference type="InterPro" id="IPR017972">
    <property type="entry name" value="Cyt_P450_CS"/>
</dbReference>
<keyword evidence="3" id="KW-0560">Oxidoreductase</keyword>
<dbReference type="InterPro" id="IPR001128">
    <property type="entry name" value="Cyt_P450"/>
</dbReference>
<keyword evidence="3" id="KW-0408">Iron</keyword>
<dbReference type="EMBL" id="JACHHW010000012">
    <property type="protein sequence ID" value="MBB5188990.1"/>
    <property type="molecule type" value="Genomic_DNA"/>
</dbReference>
<organism evidence="4 5">
    <name type="scientific">Zhongshania antarctica</name>
    <dbReference type="NCBI Taxonomy" id="641702"/>
    <lineage>
        <taxon>Bacteria</taxon>
        <taxon>Pseudomonadati</taxon>
        <taxon>Pseudomonadota</taxon>
        <taxon>Gammaproteobacteria</taxon>
        <taxon>Cellvibrionales</taxon>
        <taxon>Spongiibacteraceae</taxon>
        <taxon>Zhongshania</taxon>
    </lineage>
</organism>
<keyword evidence="3" id="KW-0349">Heme</keyword>
<evidence type="ECO:0000256" key="1">
    <source>
        <dbReference type="ARBA" id="ARBA00001971"/>
    </source>
</evidence>
<keyword evidence="5" id="KW-1185">Reference proteome</keyword>
<evidence type="ECO:0000313" key="5">
    <source>
        <dbReference type="Proteomes" id="UP000536640"/>
    </source>
</evidence>
<dbReference type="AlphaFoldDB" id="A0A840R9G5"/>
<name>A0A840R9G5_9GAMM</name>
<dbReference type="PANTHER" id="PTHR46696">
    <property type="entry name" value="P450, PUTATIVE (EUROFUNG)-RELATED"/>
    <property type="match status" value="1"/>
</dbReference>
<evidence type="ECO:0000256" key="2">
    <source>
        <dbReference type="ARBA" id="ARBA00010617"/>
    </source>
</evidence>
<dbReference type="Pfam" id="PF00067">
    <property type="entry name" value="p450"/>
    <property type="match status" value="1"/>
</dbReference>
<evidence type="ECO:0000256" key="3">
    <source>
        <dbReference type="RuleBase" id="RU000461"/>
    </source>
</evidence>
<comment type="cofactor">
    <cofactor evidence="1">
        <name>heme</name>
        <dbReference type="ChEBI" id="CHEBI:30413"/>
    </cofactor>
</comment>
<dbReference type="Gene3D" id="1.10.630.10">
    <property type="entry name" value="Cytochrome P450"/>
    <property type="match status" value="1"/>
</dbReference>
<evidence type="ECO:0000313" key="4">
    <source>
        <dbReference type="EMBL" id="MBB5188990.1"/>
    </source>
</evidence>
<dbReference type="Proteomes" id="UP000536640">
    <property type="component" value="Unassembled WGS sequence"/>
</dbReference>
<keyword evidence="3" id="KW-0503">Monooxygenase</keyword>
<proteinExistence type="inferred from homology"/>
<accession>A0A840R9G5</accession>
<comment type="similarity">
    <text evidence="2 3">Belongs to the cytochrome P450 family.</text>
</comment>
<reference evidence="4 5" key="1">
    <citation type="submission" date="2020-08" db="EMBL/GenBank/DDBJ databases">
        <title>Genomic Encyclopedia of Type Strains, Phase IV (KMG-IV): sequencing the most valuable type-strain genomes for metagenomic binning, comparative biology and taxonomic classification.</title>
        <authorList>
            <person name="Goeker M."/>
        </authorList>
    </citation>
    <scope>NUCLEOTIDE SEQUENCE [LARGE SCALE GENOMIC DNA]</scope>
    <source>
        <strain evidence="4 5">DSM 25701</strain>
    </source>
</reference>
<dbReference type="SUPFAM" id="SSF48264">
    <property type="entry name" value="Cytochrome P450"/>
    <property type="match status" value="1"/>
</dbReference>